<feature type="compositionally biased region" description="Basic residues" evidence="1">
    <location>
        <begin position="226"/>
        <end position="237"/>
    </location>
</feature>
<sequence>MNQYVLRVLYYVHIILFNFPLTFLYNTNMQKCIKFIGIYQIFIIQFTILMGEEQEGMATKTGQTEKASGEAIAAKVSNLLTKVNEKLCPFCEFILRSYSNYCSTYKLGIVIPLIILIVLILFFQYICINFCRSSNSRKKKKKEGLRMNSYDPRYERSHGQMYQGQVYGQYMQQPHMFPGEGICPNKHRQQFLYEQVEGPRKKKRKMKQSKDNGPNMKENNDENKTRSKKKKKKKKKKTDGQSKRKNSNQNAHYFYLIHFFCFSCLFNKFFIYKNSKNNKIIRINIISLLFNINTHLRCNMSFIKLMPFYIIKLNILCFIFYKNYFKINLAFIFSYWCLKKIKENIHIFIHNVYKYRRYIIVIY</sequence>
<keyword evidence="2" id="KW-1133">Transmembrane helix</keyword>
<dbReference type="RefSeq" id="XP_028543834.1">
    <property type="nucleotide sequence ID" value="XM_028688033.1"/>
</dbReference>
<feature type="transmembrane region" description="Helical" evidence="2">
    <location>
        <begin position="302"/>
        <end position="321"/>
    </location>
</feature>
<gene>
    <name evidence="3" type="ORF">PGO_094460</name>
</gene>
<reference evidence="4" key="1">
    <citation type="submission" date="2017-04" db="EMBL/GenBank/DDBJ databases">
        <title>Plasmodium gonderi genome.</title>
        <authorList>
            <person name="Arisue N."/>
            <person name="Honma H."/>
            <person name="Kawai S."/>
            <person name="Tougan T."/>
            <person name="Tanabe K."/>
            <person name="Horii T."/>
        </authorList>
    </citation>
    <scope>NUCLEOTIDE SEQUENCE [LARGE SCALE GENOMIC DNA]</scope>
    <source>
        <strain evidence="4">ATCC 30045</strain>
    </source>
</reference>
<proteinExistence type="predicted"/>
<evidence type="ECO:0000256" key="2">
    <source>
        <dbReference type="SAM" id="Phobius"/>
    </source>
</evidence>
<feature type="region of interest" description="Disordered" evidence="1">
    <location>
        <begin position="194"/>
        <end position="246"/>
    </location>
</feature>
<name>A0A1Y1JIQ6_PLAGO</name>
<evidence type="ECO:0008006" key="5">
    <source>
        <dbReference type="Google" id="ProtNLM"/>
    </source>
</evidence>
<comment type="caution">
    <text evidence="3">The sequence shown here is derived from an EMBL/GenBank/DDBJ whole genome shotgun (WGS) entry which is preliminary data.</text>
</comment>
<feature type="transmembrane region" description="Helical" evidence="2">
    <location>
        <begin position="6"/>
        <end position="25"/>
    </location>
</feature>
<organism evidence="3 4">
    <name type="scientific">Plasmodium gonderi</name>
    <dbReference type="NCBI Taxonomy" id="77519"/>
    <lineage>
        <taxon>Eukaryota</taxon>
        <taxon>Sar</taxon>
        <taxon>Alveolata</taxon>
        <taxon>Apicomplexa</taxon>
        <taxon>Aconoidasida</taxon>
        <taxon>Haemosporida</taxon>
        <taxon>Plasmodiidae</taxon>
        <taxon>Plasmodium</taxon>
        <taxon>Plasmodium (Plasmodium)</taxon>
    </lineage>
</organism>
<dbReference type="EMBL" id="BDQF01000010">
    <property type="protein sequence ID" value="GAW81245.1"/>
    <property type="molecule type" value="Genomic_DNA"/>
</dbReference>
<dbReference type="AlphaFoldDB" id="A0A1Y1JIQ6"/>
<evidence type="ECO:0000313" key="4">
    <source>
        <dbReference type="Proteomes" id="UP000195521"/>
    </source>
</evidence>
<keyword evidence="4" id="KW-1185">Reference proteome</keyword>
<feature type="transmembrane region" description="Helical" evidence="2">
    <location>
        <begin position="253"/>
        <end position="272"/>
    </location>
</feature>
<feature type="transmembrane region" description="Helical" evidence="2">
    <location>
        <begin position="109"/>
        <end position="131"/>
    </location>
</feature>
<accession>A0A1Y1JIQ6</accession>
<evidence type="ECO:0000256" key="1">
    <source>
        <dbReference type="SAM" id="MobiDB-lite"/>
    </source>
</evidence>
<keyword evidence="2" id="KW-0812">Transmembrane</keyword>
<evidence type="ECO:0000313" key="3">
    <source>
        <dbReference type="EMBL" id="GAW81245.1"/>
    </source>
</evidence>
<feature type="transmembrane region" description="Helical" evidence="2">
    <location>
        <begin position="32"/>
        <end position="51"/>
    </location>
</feature>
<protein>
    <recommendedName>
        <fullName evidence="5">Variable surface protein</fullName>
    </recommendedName>
</protein>
<dbReference type="Proteomes" id="UP000195521">
    <property type="component" value="Unassembled WGS sequence"/>
</dbReference>
<dbReference type="GeneID" id="39747963"/>
<keyword evidence="2" id="KW-0472">Membrane</keyword>